<dbReference type="AlphaFoldDB" id="A0A6M3LYQ8"/>
<accession>A0A6M3LYQ8</accession>
<dbReference type="EMBL" id="MT143884">
    <property type="protein sequence ID" value="QJB04526.1"/>
    <property type="molecule type" value="Genomic_DNA"/>
</dbReference>
<evidence type="ECO:0000313" key="2">
    <source>
        <dbReference type="EMBL" id="QJB04526.1"/>
    </source>
</evidence>
<dbReference type="EMBL" id="MT143630">
    <property type="protein sequence ID" value="QJA99119.1"/>
    <property type="molecule type" value="Genomic_DNA"/>
</dbReference>
<sequence>MLAGRHGYPEAPDHFKPTLHPDKLYRDMGHKGHPGLLVKPKIFFNVSMGEWMDAEEAWRQEACRIMKANPRHIFMTLTKKYDQLEKIPASFDDGYIPENVWVLISVCDETMVWGVDKLKELDAAVLGLSVEPMMQDLAPKIDFDGIDFVIIGGRSRQRDVSAFRPPRKWVVDMVDKAHDAGASVFLKPSLSYVPEWYEEHLEEMPFHLMSEESPWRK</sequence>
<dbReference type="InterPro" id="IPR011101">
    <property type="entry name" value="DUF5131"/>
</dbReference>
<proteinExistence type="predicted"/>
<dbReference type="Pfam" id="PF07505">
    <property type="entry name" value="DUF5131"/>
    <property type="match status" value="1"/>
</dbReference>
<protein>
    <submittedName>
        <fullName evidence="1">Uncharacterized protein</fullName>
    </submittedName>
</protein>
<name>A0A6M3LYQ8_9ZZZZ</name>
<evidence type="ECO:0000313" key="1">
    <source>
        <dbReference type="EMBL" id="QJA99119.1"/>
    </source>
</evidence>
<gene>
    <name evidence="1" type="ORF">MM171A01309_0006</name>
    <name evidence="2" type="ORF">MM171B00234_0027</name>
</gene>
<reference evidence="1" key="1">
    <citation type="submission" date="2020-03" db="EMBL/GenBank/DDBJ databases">
        <title>The deep terrestrial virosphere.</title>
        <authorList>
            <person name="Holmfeldt K."/>
            <person name="Nilsson E."/>
            <person name="Simone D."/>
            <person name="Lopez-Fernandez M."/>
            <person name="Wu X."/>
            <person name="de Brujin I."/>
            <person name="Lundin D."/>
            <person name="Andersson A."/>
            <person name="Bertilsson S."/>
            <person name="Dopson M."/>
        </authorList>
    </citation>
    <scope>NUCLEOTIDE SEQUENCE</scope>
    <source>
        <strain evidence="1">MM171A01309</strain>
        <strain evidence="2">MM171B00234</strain>
    </source>
</reference>
<organism evidence="1">
    <name type="scientific">viral metagenome</name>
    <dbReference type="NCBI Taxonomy" id="1070528"/>
    <lineage>
        <taxon>unclassified sequences</taxon>
        <taxon>metagenomes</taxon>
        <taxon>organismal metagenomes</taxon>
    </lineage>
</organism>